<sequence length="940" mass="103723">MTNESRKRKDVQDSEADDNGSYGFDVNGTFVKRKLAVVNEYKIVTNGPSSENLQVKYSKQYHDPTTGDRSSSNTLVDSSSEKILNWSYVDNADDDTNSIVETENNDDAQSVISTRQPGNIYNQNSIQSSYNDGTPLIGDVYRNTNFKLAENNELLNRFANGKDITTDMSSKIDPEMSFGPMARKQTTLLDSSSAHNLFSQTIHGPEIPCTYKMDNSGIFGYEQNFTNQQRSFSSENQNLNQEIFFNFELNGTKVDQKHPAFNQQTHQNNMYNSESSNQLAYQDQIHSQNQIGILNSGHPGMLFNYQNNSNGTYLIPNSQIHANEQVGAPKLGMNIGSISDQQIFNFLQGPESNSSGTLQPTDSVDISPENDDKNIIMNNNMVESNIWNNIQSSNKPDIYGTEAGFNESIKGSNNGLRINTNFEGLPPSVLSQFIQPNSAPLSYNAVNTPNNEQDLNSFLGSFTERPYISMNNTPNIQTKKEFSDIKSKPDKRPKLSLESKSSLGKMNNKARFFSNPNFYTPQANRKFAKSPLNRTGSIGDLRKGKLGAENMNSSNFIESAKKEAFFSDQSLAKFSSSYSSSSNNSSNLTKDSDNEYPNVAENPESDLFTNFKSKDLNSFPNKRDDTSNECIKSESENESSNQSSIAEGRFQLHSNNNTNTYGTMYGLGEVKESLNNKDGSNNTNKPTNINSISKESKSDTFNNTNTEILNFQSNNEISSDSSDDLIINNTKNNSNNEKMKICRRVSEQCLINIKPTNSKNSSSGGNHRNITDTSNKNILSAINDGGTSNFSEFKFSSIGGNGSNNSTLTNESASNAKYINNMSGTLGLGISDGINIKNNMYSNEGINSKVSGLSFKNKSMTEEDLDGYGYLRNFGMVGTSNVIGSEFNFDLGMEHGSTGVEGLIDLGFNGIGADSALSLDQNSNSFIDIFSMSESNFSEK</sequence>
<reference evidence="2 3" key="1">
    <citation type="submission" date="2017-01" db="EMBL/GenBank/DDBJ databases">
        <authorList>
            <person name="Mah S.A."/>
            <person name="Swanson W.J."/>
            <person name="Moy G.W."/>
            <person name="Vacquier V.D."/>
        </authorList>
    </citation>
    <scope>NUCLEOTIDE SEQUENCE [LARGE SCALE GENOMIC DNA]</scope>
    <source>
        <strain evidence="2 3">GSMNP</strain>
    </source>
</reference>
<accession>A0A1R1XXT7</accession>
<feature type="compositionally biased region" description="Basic and acidic residues" evidence="1">
    <location>
        <begin position="621"/>
        <end position="635"/>
    </location>
</feature>
<dbReference type="OrthoDB" id="270173at2759"/>
<evidence type="ECO:0000313" key="3">
    <source>
        <dbReference type="Proteomes" id="UP000187283"/>
    </source>
</evidence>
<dbReference type="STRING" id="133412.A0A1R1XXT7"/>
<proteinExistence type="predicted"/>
<feature type="compositionally biased region" description="Basic and acidic residues" evidence="1">
    <location>
        <begin position="1"/>
        <end position="12"/>
    </location>
</feature>
<feature type="compositionally biased region" description="Polar residues" evidence="1">
    <location>
        <begin position="607"/>
        <end position="620"/>
    </location>
</feature>
<feature type="region of interest" description="Disordered" evidence="1">
    <location>
        <begin position="576"/>
        <end position="644"/>
    </location>
</feature>
<feature type="compositionally biased region" description="Basic and acidic residues" evidence="1">
    <location>
        <begin position="482"/>
        <end position="497"/>
    </location>
</feature>
<keyword evidence="3" id="KW-1185">Reference proteome</keyword>
<feature type="region of interest" description="Disordered" evidence="1">
    <location>
        <begin position="482"/>
        <end position="501"/>
    </location>
</feature>
<evidence type="ECO:0000256" key="1">
    <source>
        <dbReference type="SAM" id="MobiDB-lite"/>
    </source>
</evidence>
<feature type="region of interest" description="Disordered" evidence="1">
    <location>
        <begin position="523"/>
        <end position="548"/>
    </location>
</feature>
<gene>
    <name evidence="2" type="ORF">AYI70_g4697</name>
</gene>
<feature type="compositionally biased region" description="Low complexity" evidence="1">
    <location>
        <begin position="576"/>
        <end position="587"/>
    </location>
</feature>
<protein>
    <submittedName>
        <fullName evidence="2">Uncharacterized protein</fullName>
    </submittedName>
</protein>
<dbReference type="AlphaFoldDB" id="A0A1R1XXT7"/>
<feature type="region of interest" description="Disordered" evidence="1">
    <location>
        <begin position="672"/>
        <end position="699"/>
    </location>
</feature>
<name>A0A1R1XXT7_9FUNG</name>
<organism evidence="2 3">
    <name type="scientific">Smittium culicis</name>
    <dbReference type="NCBI Taxonomy" id="133412"/>
    <lineage>
        <taxon>Eukaryota</taxon>
        <taxon>Fungi</taxon>
        <taxon>Fungi incertae sedis</taxon>
        <taxon>Zoopagomycota</taxon>
        <taxon>Kickxellomycotina</taxon>
        <taxon>Harpellomycetes</taxon>
        <taxon>Harpellales</taxon>
        <taxon>Legeriomycetaceae</taxon>
        <taxon>Smittium</taxon>
    </lineage>
</organism>
<dbReference type="Proteomes" id="UP000187283">
    <property type="component" value="Unassembled WGS sequence"/>
</dbReference>
<dbReference type="EMBL" id="LSSN01001469">
    <property type="protein sequence ID" value="OMJ19493.1"/>
    <property type="molecule type" value="Genomic_DNA"/>
</dbReference>
<feature type="region of interest" description="Disordered" evidence="1">
    <location>
        <begin position="1"/>
        <end position="23"/>
    </location>
</feature>
<feature type="compositionally biased region" description="Polar residues" evidence="1">
    <location>
        <begin position="676"/>
        <end position="699"/>
    </location>
</feature>
<comment type="caution">
    <text evidence="2">The sequence shown here is derived from an EMBL/GenBank/DDBJ whole genome shotgun (WGS) entry which is preliminary data.</text>
</comment>
<evidence type="ECO:0000313" key="2">
    <source>
        <dbReference type="EMBL" id="OMJ19493.1"/>
    </source>
</evidence>